<organism evidence="1 2">
    <name type="scientific">Vigna mungo</name>
    <name type="common">Black gram</name>
    <name type="synonym">Phaseolus mungo</name>
    <dbReference type="NCBI Taxonomy" id="3915"/>
    <lineage>
        <taxon>Eukaryota</taxon>
        <taxon>Viridiplantae</taxon>
        <taxon>Streptophyta</taxon>
        <taxon>Embryophyta</taxon>
        <taxon>Tracheophyta</taxon>
        <taxon>Spermatophyta</taxon>
        <taxon>Magnoliopsida</taxon>
        <taxon>eudicotyledons</taxon>
        <taxon>Gunneridae</taxon>
        <taxon>Pentapetalae</taxon>
        <taxon>rosids</taxon>
        <taxon>fabids</taxon>
        <taxon>Fabales</taxon>
        <taxon>Fabaceae</taxon>
        <taxon>Papilionoideae</taxon>
        <taxon>50 kb inversion clade</taxon>
        <taxon>NPAAA clade</taxon>
        <taxon>indigoferoid/millettioid clade</taxon>
        <taxon>Phaseoleae</taxon>
        <taxon>Vigna</taxon>
    </lineage>
</organism>
<proteinExistence type="predicted"/>
<evidence type="ECO:0000313" key="2">
    <source>
        <dbReference type="Proteomes" id="UP001374535"/>
    </source>
</evidence>
<protein>
    <submittedName>
        <fullName evidence="1">Uncharacterized protein</fullName>
    </submittedName>
</protein>
<name>A0AAQ3NTK5_VIGMU</name>
<dbReference type="AlphaFoldDB" id="A0AAQ3NTK5"/>
<keyword evidence="2" id="KW-1185">Reference proteome</keyword>
<evidence type="ECO:0000313" key="1">
    <source>
        <dbReference type="EMBL" id="WVZ15809.1"/>
    </source>
</evidence>
<gene>
    <name evidence="1" type="ORF">V8G54_013375</name>
</gene>
<accession>A0AAQ3NTK5</accession>
<dbReference type="EMBL" id="CP144697">
    <property type="protein sequence ID" value="WVZ15809.1"/>
    <property type="molecule type" value="Genomic_DNA"/>
</dbReference>
<dbReference type="Proteomes" id="UP001374535">
    <property type="component" value="Chromosome 4"/>
</dbReference>
<reference evidence="1 2" key="1">
    <citation type="journal article" date="2023" name="Life. Sci Alliance">
        <title>Evolutionary insights into 3D genome organization and epigenetic landscape of Vigna mungo.</title>
        <authorList>
            <person name="Junaid A."/>
            <person name="Singh B."/>
            <person name="Bhatia S."/>
        </authorList>
    </citation>
    <scope>NUCLEOTIDE SEQUENCE [LARGE SCALE GENOMIC DNA]</scope>
    <source>
        <strain evidence="1">Urdbean</strain>
    </source>
</reference>
<sequence>MPYHHSKSKSQKLIVAECPYAQPIKSSKLMKIVIKRDSKVTQEDSLIIVTTSSCGLFDHARTTQNNNDLTEIILTLLLLIFRIECYMFNQHKTKLYMLKEVLKGR</sequence>